<evidence type="ECO:0000313" key="2">
    <source>
        <dbReference type="EMBL" id="MBU3876094.1"/>
    </source>
</evidence>
<keyword evidence="1" id="KW-1133">Transmembrane helix</keyword>
<dbReference type="EMBL" id="JABACJ020000007">
    <property type="protein sequence ID" value="MBU3876094.1"/>
    <property type="molecule type" value="Genomic_DNA"/>
</dbReference>
<keyword evidence="1" id="KW-0472">Membrane</keyword>
<dbReference type="RefSeq" id="WP_216241112.1">
    <property type="nucleotide sequence ID" value="NZ_JABACJ020000007.1"/>
</dbReference>
<sequence>MKKNRGKLIGGVIILVLLVYLFFFSPPIMVSKGGIELGYYEENFENPYAHLGEQSMHFENRSLHSTGDFEHFYFLNFKFWEKLEIHQAEYVGATKEAEVKKILPFLYSAEQNLKTSYHNAFGVKRGGKGWYFDYYVAI</sequence>
<evidence type="ECO:0000256" key="1">
    <source>
        <dbReference type="SAM" id="Phobius"/>
    </source>
</evidence>
<comment type="caution">
    <text evidence="2">The sequence shown here is derived from an EMBL/GenBank/DDBJ whole genome shotgun (WGS) entry which is preliminary data.</text>
</comment>
<accession>A0ABS6D3C6</accession>
<proteinExistence type="predicted"/>
<gene>
    <name evidence="2" type="ORF">HGO97_009750</name>
</gene>
<keyword evidence="1" id="KW-0812">Transmembrane</keyword>
<organism evidence="2 3">
    <name type="scientific">Faecalicatena faecalis</name>
    <dbReference type="NCBI Taxonomy" id="2726362"/>
    <lineage>
        <taxon>Bacteria</taxon>
        <taxon>Bacillati</taxon>
        <taxon>Bacillota</taxon>
        <taxon>Clostridia</taxon>
        <taxon>Lachnospirales</taxon>
        <taxon>Lachnospiraceae</taxon>
        <taxon>Faecalicatena</taxon>
    </lineage>
</organism>
<keyword evidence="3" id="KW-1185">Reference proteome</keyword>
<name>A0ABS6D3C6_9FIRM</name>
<protein>
    <submittedName>
        <fullName evidence="2">Uncharacterized protein</fullName>
    </submittedName>
</protein>
<dbReference type="Proteomes" id="UP000723714">
    <property type="component" value="Unassembled WGS sequence"/>
</dbReference>
<reference evidence="2 3" key="1">
    <citation type="submission" date="2021-06" db="EMBL/GenBank/DDBJ databases">
        <title>Faecalicatena sp. nov. isolated from porcine feces.</title>
        <authorList>
            <person name="Oh B.S."/>
            <person name="Lee J.H."/>
        </authorList>
    </citation>
    <scope>NUCLEOTIDE SEQUENCE [LARGE SCALE GENOMIC DNA]</scope>
    <source>
        <strain evidence="2 3">AGMB00832</strain>
    </source>
</reference>
<evidence type="ECO:0000313" key="3">
    <source>
        <dbReference type="Proteomes" id="UP000723714"/>
    </source>
</evidence>
<feature type="transmembrane region" description="Helical" evidence="1">
    <location>
        <begin position="7"/>
        <end position="25"/>
    </location>
</feature>